<feature type="binding site" evidence="9">
    <location>
        <position position="165"/>
    </location>
    <ligand>
        <name>Mg(2+)</name>
        <dbReference type="ChEBI" id="CHEBI:18420"/>
    </ligand>
</feature>
<keyword evidence="9" id="KW-0460">Magnesium</keyword>
<evidence type="ECO:0000313" key="12">
    <source>
        <dbReference type="EMBL" id="QOY89007.1"/>
    </source>
</evidence>
<dbReference type="Pfam" id="PF22613">
    <property type="entry name" value="Transketolase_C_1"/>
    <property type="match status" value="1"/>
</dbReference>
<proteinExistence type="inferred from homology"/>
<evidence type="ECO:0000256" key="1">
    <source>
        <dbReference type="ARBA" id="ARBA00001946"/>
    </source>
</evidence>
<protein>
    <recommendedName>
        <fullName evidence="5 8">Pyruvate dehydrogenase E1 component</fullName>
        <ecNumber evidence="8">1.2.4.1</ecNumber>
    </recommendedName>
</protein>
<evidence type="ECO:0000256" key="9">
    <source>
        <dbReference type="PIRSR" id="PIRSR000156-1"/>
    </source>
</evidence>
<comment type="catalytic activity">
    <reaction evidence="7 8">
        <text>N(6)-[(R)-lipoyl]-L-lysyl-[protein] + pyruvate + H(+) = N(6)-[(R)-S(8)-acetyldihydrolipoyl]-L-lysyl-[protein] + CO2</text>
        <dbReference type="Rhea" id="RHEA:19189"/>
        <dbReference type="Rhea" id="RHEA-COMP:10474"/>
        <dbReference type="Rhea" id="RHEA-COMP:10478"/>
        <dbReference type="ChEBI" id="CHEBI:15361"/>
        <dbReference type="ChEBI" id="CHEBI:15378"/>
        <dbReference type="ChEBI" id="CHEBI:16526"/>
        <dbReference type="ChEBI" id="CHEBI:83099"/>
        <dbReference type="ChEBI" id="CHEBI:83111"/>
        <dbReference type="EC" id="1.2.4.1"/>
    </reaction>
</comment>
<dbReference type="Pfam" id="PF17831">
    <property type="entry name" value="PDH_E1_M"/>
    <property type="match status" value="1"/>
</dbReference>
<dbReference type="InterPro" id="IPR004660">
    <property type="entry name" value="PDH_E1"/>
</dbReference>
<feature type="region of interest" description="Disordered" evidence="10">
    <location>
        <begin position="392"/>
        <end position="415"/>
    </location>
</feature>
<evidence type="ECO:0000256" key="2">
    <source>
        <dbReference type="ARBA" id="ARBA00001964"/>
    </source>
</evidence>
<comment type="similarity">
    <text evidence="4">Belongs to the transketolase family.</text>
</comment>
<evidence type="ECO:0000256" key="3">
    <source>
        <dbReference type="ARBA" id="ARBA00003157"/>
    </source>
</evidence>
<accession>A0A7S7NSJ6</accession>
<comment type="cofactor">
    <cofactor evidence="1 9">
        <name>Mg(2+)</name>
        <dbReference type="ChEBI" id="CHEBI:18420"/>
    </cofactor>
</comment>
<dbReference type="AlphaFoldDB" id="A0A7S7NSJ6"/>
<evidence type="ECO:0000313" key="13">
    <source>
        <dbReference type="Proteomes" id="UP000593892"/>
    </source>
</evidence>
<dbReference type="KEGG" id="pfer:IRI77_03345"/>
<evidence type="ECO:0000256" key="5">
    <source>
        <dbReference type="ARBA" id="ARBA00017172"/>
    </source>
</evidence>
<dbReference type="SUPFAM" id="SSF52922">
    <property type="entry name" value="TK C-terminal domain-like"/>
    <property type="match status" value="1"/>
</dbReference>
<dbReference type="Proteomes" id="UP000593892">
    <property type="component" value="Chromosome"/>
</dbReference>
<feature type="binding site" evidence="9">
    <location>
        <position position="197"/>
    </location>
    <ligand>
        <name>Mg(2+)</name>
        <dbReference type="ChEBI" id="CHEBI:18420"/>
    </ligand>
</feature>
<dbReference type="PIRSF" id="PIRSF000156">
    <property type="entry name" value="Pyruvate_dh_E1"/>
    <property type="match status" value="1"/>
</dbReference>
<dbReference type="GO" id="GO:0004739">
    <property type="term" value="F:pyruvate dehydrogenase (acetyl-transferring) activity"/>
    <property type="evidence" value="ECO:0007669"/>
    <property type="project" value="UniProtKB-EC"/>
</dbReference>
<dbReference type="InterPro" id="IPR055152">
    <property type="entry name" value="Transketolase-like_C_2"/>
</dbReference>
<comment type="cofactor">
    <cofactor evidence="2 8">
        <name>thiamine diphosphate</name>
        <dbReference type="ChEBI" id="CHEBI:58937"/>
    </cofactor>
</comment>
<evidence type="ECO:0000256" key="10">
    <source>
        <dbReference type="SAM" id="MobiDB-lite"/>
    </source>
</evidence>
<dbReference type="Pfam" id="PF00456">
    <property type="entry name" value="Transketolase_N"/>
    <property type="match status" value="1"/>
</dbReference>
<reference evidence="12 13" key="1">
    <citation type="submission" date="2020-10" db="EMBL/GenBank/DDBJ databases">
        <title>Complete genome sequence of Paludibaculum fermentans P105T, a facultatively anaerobic acidobacterium capable of dissimilatory Fe(III) reduction.</title>
        <authorList>
            <person name="Dedysh S.N."/>
            <person name="Beletsky A.V."/>
            <person name="Kulichevskaya I.S."/>
            <person name="Mardanov A.V."/>
            <person name="Ravin N.V."/>
        </authorList>
    </citation>
    <scope>NUCLEOTIDE SEQUENCE [LARGE SCALE GENOMIC DNA]</scope>
    <source>
        <strain evidence="12 13">P105</strain>
    </source>
</reference>
<evidence type="ECO:0000256" key="8">
    <source>
        <dbReference type="PIRNR" id="PIRNR000156"/>
    </source>
</evidence>
<gene>
    <name evidence="12" type="ORF">IRI77_03345</name>
</gene>
<dbReference type="EMBL" id="CP063849">
    <property type="protein sequence ID" value="QOY89007.1"/>
    <property type="molecule type" value="Genomic_DNA"/>
</dbReference>
<evidence type="ECO:0000256" key="4">
    <source>
        <dbReference type="ARBA" id="ARBA00007131"/>
    </source>
</evidence>
<dbReference type="RefSeq" id="WP_194450669.1">
    <property type="nucleotide sequence ID" value="NZ_CP063849.1"/>
</dbReference>
<dbReference type="PANTHER" id="PTHR43825">
    <property type="entry name" value="PYRUVATE DEHYDROGENASE E1 COMPONENT"/>
    <property type="match status" value="1"/>
</dbReference>
<dbReference type="GO" id="GO:0046872">
    <property type="term" value="F:metal ion binding"/>
    <property type="evidence" value="ECO:0007669"/>
    <property type="project" value="UniProtKB-KW"/>
</dbReference>
<dbReference type="InterPro" id="IPR005474">
    <property type="entry name" value="Transketolase_N"/>
</dbReference>
<dbReference type="Gene3D" id="3.40.50.920">
    <property type="match status" value="1"/>
</dbReference>
<evidence type="ECO:0000256" key="6">
    <source>
        <dbReference type="ARBA" id="ARBA00023052"/>
    </source>
</evidence>
<keyword evidence="8 12" id="KW-0670">Pyruvate</keyword>
<dbReference type="PANTHER" id="PTHR43825:SF4">
    <property type="entry name" value="PYRUVATE DEHYDROGENASE E1 COMPONENT"/>
    <property type="match status" value="1"/>
</dbReference>
<dbReference type="InterPro" id="IPR029061">
    <property type="entry name" value="THDP-binding"/>
</dbReference>
<dbReference type="SMART" id="SM00861">
    <property type="entry name" value="Transket_pyr"/>
    <property type="match status" value="1"/>
</dbReference>
<sequence>MASSSSTAAHPDIDLELLKRIQQRILWLSTYMIHYANHVRQNPDSLKVGGHQASCASAVSILTAYYFAAAEPDDLISIKPHAAPVYHAIQYLLGNLPQDKLLRLREFGGLQAYPSRLKDPDSFHFSTGSVGFGAVMPHFMSLANHYVTDRFGYAQKHRFLALMGDAELDEGNVWEALGDDNLQSLGNVIWVVDLNRQSLDRVVPNGRAQKLGASLRSFGFHVIEVKYGARLEAAFARPGGPRLRDRIEQMPNDEYQALLRVHSGEELAHQLCTFPDGRDEAVARLLAGESENDLRSLVSDLGGHDLSRLLDAFREAAAITDRPVAIVAYTVKGWGLPLAGDPSNHSRLVTAEQIEQLRGHCGIEEGGEFSAFPAGSPEARACLETRQRLHLDRTAQRPASSPPAHPQAQVPESFAPDYHGEVSTQQALGSILSELTRHPELRARLVTTSPDVAVSTNLGSWIQKVGVYSPQNRIDYFGERSVPVALKWKQGNHGQHVELGISENNFFLMLGALGVSSDLFGVPLVPIGTLYDTFISRGLDALHYAIYNGGKFIVIGTPSGISLGPEGGLHQSLMPPSFGIESPLITYYEPCFAKEVEWILLEGIRRILEDPAAESLFLRLSTVPQRQDLLPHDRPALRQSVLDGGYRLLDYSNRAEYKPGENVVNLFTCGAMVPQAVDAARELAADELFVNVICVTSPDLLHRQWVRANRERMQGRPAAHHLEQLVPRNEAHCPIVTVMDGHPHALSFLGSVFGARTVALGVDRYGQSGSRQELYQHYQIDALSIIRAAIEVLN</sequence>
<dbReference type="InterPro" id="IPR005475">
    <property type="entry name" value="Transketolase-like_Pyr-bd"/>
</dbReference>
<evidence type="ECO:0000259" key="11">
    <source>
        <dbReference type="SMART" id="SM00861"/>
    </source>
</evidence>
<dbReference type="Gene3D" id="3.40.50.970">
    <property type="match status" value="2"/>
</dbReference>
<keyword evidence="13" id="KW-1185">Reference proteome</keyword>
<dbReference type="EC" id="1.2.4.1" evidence="8"/>
<dbReference type="InterPro" id="IPR041621">
    <property type="entry name" value="PDH_E1_M"/>
</dbReference>
<keyword evidence="6 8" id="KW-0786">Thiamine pyrophosphate</keyword>
<feature type="domain" description="Transketolase-like pyrimidine-binding" evidence="11">
    <location>
        <begin position="422"/>
        <end position="625"/>
    </location>
</feature>
<feature type="binding site" evidence="9">
    <location>
        <position position="195"/>
    </location>
    <ligand>
        <name>Mg(2+)</name>
        <dbReference type="ChEBI" id="CHEBI:18420"/>
    </ligand>
</feature>
<dbReference type="SUPFAM" id="SSF52518">
    <property type="entry name" value="Thiamin diphosphate-binding fold (THDP-binding)"/>
    <property type="match status" value="2"/>
</dbReference>
<evidence type="ECO:0000256" key="7">
    <source>
        <dbReference type="ARBA" id="ARBA00051231"/>
    </source>
</evidence>
<keyword evidence="8" id="KW-0560">Oxidoreductase</keyword>
<organism evidence="12 13">
    <name type="scientific">Paludibaculum fermentans</name>
    <dbReference type="NCBI Taxonomy" id="1473598"/>
    <lineage>
        <taxon>Bacteria</taxon>
        <taxon>Pseudomonadati</taxon>
        <taxon>Acidobacteriota</taxon>
        <taxon>Terriglobia</taxon>
        <taxon>Bryobacterales</taxon>
        <taxon>Bryobacteraceae</taxon>
        <taxon>Paludibaculum</taxon>
    </lineage>
</organism>
<dbReference type="InterPro" id="IPR051157">
    <property type="entry name" value="PDH/Transketolase"/>
</dbReference>
<keyword evidence="9" id="KW-0479">Metal-binding</keyword>
<name>A0A7S7NSJ6_PALFE</name>
<comment type="function">
    <text evidence="3 8">Component of the pyruvate dehydrogenase (PDH) complex, that catalyzes the overall conversion of pyruvate to acetyl-CoA and CO(2).</text>
</comment>
<dbReference type="InterPro" id="IPR009014">
    <property type="entry name" value="Transketo_C/PFOR_II"/>
</dbReference>